<dbReference type="PRINTS" id="PR00039">
    <property type="entry name" value="HTHLYSR"/>
</dbReference>
<dbReference type="GO" id="GO:0003700">
    <property type="term" value="F:DNA-binding transcription factor activity"/>
    <property type="evidence" value="ECO:0007669"/>
    <property type="project" value="InterPro"/>
</dbReference>
<accession>A0A919J240</accession>
<organism evidence="7 8">
    <name type="scientific">Paractinoplanes ferrugineus</name>
    <dbReference type="NCBI Taxonomy" id="113564"/>
    <lineage>
        <taxon>Bacteria</taxon>
        <taxon>Bacillati</taxon>
        <taxon>Actinomycetota</taxon>
        <taxon>Actinomycetes</taxon>
        <taxon>Micromonosporales</taxon>
        <taxon>Micromonosporaceae</taxon>
        <taxon>Paractinoplanes</taxon>
    </lineage>
</organism>
<dbReference type="SUPFAM" id="SSF53850">
    <property type="entry name" value="Periplasmic binding protein-like II"/>
    <property type="match status" value="1"/>
</dbReference>
<protein>
    <submittedName>
        <fullName evidence="7">LysR family transcriptional regulator</fullName>
    </submittedName>
</protein>
<evidence type="ECO:0000313" key="7">
    <source>
        <dbReference type="EMBL" id="GIE13105.1"/>
    </source>
</evidence>
<dbReference type="Gene3D" id="3.40.190.290">
    <property type="match status" value="1"/>
</dbReference>
<feature type="domain" description="HTH lysR-type" evidence="6">
    <location>
        <begin position="6"/>
        <end position="63"/>
    </location>
</feature>
<dbReference type="PANTHER" id="PTHR30346:SF0">
    <property type="entry name" value="HCA OPERON TRANSCRIPTIONAL ACTIVATOR HCAR"/>
    <property type="match status" value="1"/>
</dbReference>
<dbReference type="GO" id="GO:0003677">
    <property type="term" value="F:DNA binding"/>
    <property type="evidence" value="ECO:0007669"/>
    <property type="project" value="UniProtKB-KW"/>
</dbReference>
<dbReference type="EMBL" id="BOMM01000047">
    <property type="protein sequence ID" value="GIE13105.1"/>
    <property type="molecule type" value="Genomic_DNA"/>
</dbReference>
<evidence type="ECO:0000256" key="5">
    <source>
        <dbReference type="SAM" id="MobiDB-lite"/>
    </source>
</evidence>
<dbReference type="AlphaFoldDB" id="A0A919J240"/>
<evidence type="ECO:0000256" key="3">
    <source>
        <dbReference type="ARBA" id="ARBA00023125"/>
    </source>
</evidence>
<dbReference type="GO" id="GO:0032993">
    <property type="term" value="C:protein-DNA complex"/>
    <property type="evidence" value="ECO:0007669"/>
    <property type="project" value="TreeGrafter"/>
</dbReference>
<keyword evidence="3" id="KW-0238">DNA-binding</keyword>
<keyword evidence="4" id="KW-0804">Transcription</keyword>
<dbReference type="PROSITE" id="PS50931">
    <property type="entry name" value="HTH_LYSR"/>
    <property type="match status" value="1"/>
</dbReference>
<evidence type="ECO:0000259" key="6">
    <source>
        <dbReference type="PROSITE" id="PS50931"/>
    </source>
</evidence>
<sequence length="318" mass="34600">MSDIRVSSDALAAFAAFADSLNLTRAAEQLHISQPALHSKLATLSREFGLSLYERIGNRLELTPGGENVARYAREHQQRLEAFLTELHGVPADRPLVTAAGHTAYLYLLGPTIRRMLAERPGSLRPLHTDRTEMQTAVRTGRAHLGISNLHVLPTDLTAVPIASYPQMLLMPESHRLANKKAVRLKDLAGSDLIVPPPARPHRISLERALTDAEVAWNIAVEAEGLPMTLDFATLGVGLAVVAGCVTPAPGLTVRPITDLPVVTFHAVHRPGALDDPRVCALLDTIRNDIRSQPSRVSSAIEVRPSCQRSARPSRETR</sequence>
<evidence type="ECO:0000256" key="4">
    <source>
        <dbReference type="ARBA" id="ARBA00023163"/>
    </source>
</evidence>
<dbReference type="Pfam" id="PF00126">
    <property type="entry name" value="HTH_1"/>
    <property type="match status" value="1"/>
</dbReference>
<keyword evidence="2" id="KW-0805">Transcription regulation</keyword>
<reference evidence="7" key="1">
    <citation type="submission" date="2021-01" db="EMBL/GenBank/DDBJ databases">
        <title>Whole genome shotgun sequence of Actinoplanes ferrugineus NBRC 15555.</title>
        <authorList>
            <person name="Komaki H."/>
            <person name="Tamura T."/>
        </authorList>
    </citation>
    <scope>NUCLEOTIDE SEQUENCE</scope>
    <source>
        <strain evidence="7">NBRC 15555</strain>
    </source>
</reference>
<evidence type="ECO:0000256" key="2">
    <source>
        <dbReference type="ARBA" id="ARBA00023015"/>
    </source>
</evidence>
<dbReference type="Proteomes" id="UP000598174">
    <property type="component" value="Unassembled WGS sequence"/>
</dbReference>
<feature type="region of interest" description="Disordered" evidence="5">
    <location>
        <begin position="294"/>
        <end position="318"/>
    </location>
</feature>
<comment type="caution">
    <text evidence="7">The sequence shown here is derived from an EMBL/GenBank/DDBJ whole genome shotgun (WGS) entry which is preliminary data.</text>
</comment>
<dbReference type="RefSeq" id="WP_203819558.1">
    <property type="nucleotide sequence ID" value="NZ_BAAABP010000052.1"/>
</dbReference>
<dbReference type="Gene3D" id="1.10.10.10">
    <property type="entry name" value="Winged helix-like DNA-binding domain superfamily/Winged helix DNA-binding domain"/>
    <property type="match status" value="1"/>
</dbReference>
<evidence type="ECO:0000256" key="1">
    <source>
        <dbReference type="ARBA" id="ARBA00009437"/>
    </source>
</evidence>
<comment type="similarity">
    <text evidence="1">Belongs to the LysR transcriptional regulatory family.</text>
</comment>
<dbReference type="Pfam" id="PF03466">
    <property type="entry name" value="LysR_substrate"/>
    <property type="match status" value="1"/>
</dbReference>
<dbReference type="InterPro" id="IPR000847">
    <property type="entry name" value="LysR_HTH_N"/>
</dbReference>
<proteinExistence type="inferred from homology"/>
<name>A0A919J240_9ACTN</name>
<dbReference type="InterPro" id="IPR036388">
    <property type="entry name" value="WH-like_DNA-bd_sf"/>
</dbReference>
<dbReference type="SUPFAM" id="SSF46785">
    <property type="entry name" value="Winged helix' DNA-binding domain"/>
    <property type="match status" value="1"/>
</dbReference>
<keyword evidence="8" id="KW-1185">Reference proteome</keyword>
<dbReference type="InterPro" id="IPR036390">
    <property type="entry name" value="WH_DNA-bd_sf"/>
</dbReference>
<dbReference type="PANTHER" id="PTHR30346">
    <property type="entry name" value="TRANSCRIPTIONAL DUAL REGULATOR HCAR-RELATED"/>
    <property type="match status" value="1"/>
</dbReference>
<evidence type="ECO:0000313" key="8">
    <source>
        <dbReference type="Proteomes" id="UP000598174"/>
    </source>
</evidence>
<gene>
    <name evidence="7" type="ORF">Afe05nite_49450</name>
</gene>
<dbReference type="InterPro" id="IPR005119">
    <property type="entry name" value="LysR_subst-bd"/>
</dbReference>
<dbReference type="CDD" id="cd05466">
    <property type="entry name" value="PBP2_LTTR_substrate"/>
    <property type="match status" value="1"/>
</dbReference>